<evidence type="ECO:0000313" key="2">
    <source>
        <dbReference type="Proteomes" id="UP001255185"/>
    </source>
</evidence>
<protein>
    <submittedName>
        <fullName evidence="1">Uncharacterized protein</fullName>
    </submittedName>
</protein>
<keyword evidence="2" id="KW-1185">Reference proteome</keyword>
<name>A0ABU1TTQ6_9FLAO</name>
<accession>A0ABU1TTQ6</accession>
<dbReference type="EMBL" id="JAVDVI010000017">
    <property type="protein sequence ID" value="MDR6969263.1"/>
    <property type="molecule type" value="Genomic_DNA"/>
</dbReference>
<dbReference type="RefSeq" id="WP_310028123.1">
    <property type="nucleotide sequence ID" value="NZ_JAVDVI010000017.1"/>
</dbReference>
<proteinExistence type="predicted"/>
<dbReference type="Proteomes" id="UP001255185">
    <property type="component" value="Unassembled WGS sequence"/>
</dbReference>
<comment type="caution">
    <text evidence="1">The sequence shown here is derived from an EMBL/GenBank/DDBJ whole genome shotgun (WGS) entry which is preliminary data.</text>
</comment>
<reference evidence="1 2" key="1">
    <citation type="submission" date="2023-07" db="EMBL/GenBank/DDBJ databases">
        <title>Sorghum-associated microbial communities from plants grown in Nebraska, USA.</title>
        <authorList>
            <person name="Schachtman D."/>
        </authorList>
    </citation>
    <scope>NUCLEOTIDE SEQUENCE [LARGE SCALE GENOMIC DNA]</scope>
    <source>
        <strain evidence="1 2">3773</strain>
    </source>
</reference>
<sequence>MFIVAATEYVHHPMTGEGRVTVNDGDKKGNWNIYQDGKLIGTRPWNWQPVEVENGKYDKKPEQSILQKIKNIFINE</sequence>
<evidence type="ECO:0000313" key="1">
    <source>
        <dbReference type="EMBL" id="MDR6969263.1"/>
    </source>
</evidence>
<organism evidence="1 2">
    <name type="scientific">Flavobacterium arsenatis</name>
    <dbReference type="NCBI Taxonomy" id="1484332"/>
    <lineage>
        <taxon>Bacteria</taxon>
        <taxon>Pseudomonadati</taxon>
        <taxon>Bacteroidota</taxon>
        <taxon>Flavobacteriia</taxon>
        <taxon>Flavobacteriales</taxon>
        <taxon>Flavobacteriaceae</taxon>
        <taxon>Flavobacterium</taxon>
    </lineage>
</organism>
<gene>
    <name evidence="1" type="ORF">J2X31_003290</name>
</gene>